<dbReference type="EMBL" id="JAEQNB010000001">
    <property type="protein sequence ID" value="MBL0385234.1"/>
    <property type="molecule type" value="Genomic_DNA"/>
</dbReference>
<comment type="caution">
    <text evidence="1">The sequence shown here is derived from an EMBL/GenBank/DDBJ whole genome shotgun (WGS) entry which is preliminary data.</text>
</comment>
<accession>A0ABS1J5E4</accession>
<protein>
    <submittedName>
        <fullName evidence="1">Uncharacterized protein</fullName>
    </submittedName>
</protein>
<gene>
    <name evidence="1" type="ORF">JJB07_01130</name>
</gene>
<dbReference type="RefSeq" id="WP_201630405.1">
    <property type="nucleotide sequence ID" value="NZ_JAEQNB010000001.1"/>
</dbReference>
<name>A0ABS1J5E4_9BACL</name>
<dbReference type="Proteomes" id="UP000602284">
    <property type="component" value="Unassembled WGS sequence"/>
</dbReference>
<proteinExistence type="predicted"/>
<evidence type="ECO:0000313" key="2">
    <source>
        <dbReference type="Proteomes" id="UP000602284"/>
    </source>
</evidence>
<reference evidence="1 2" key="1">
    <citation type="submission" date="2021-01" db="EMBL/GenBank/DDBJ databases">
        <title>Tumebacillus sp. strain ITR2 16S ribosomal RNA gene Genome sequencing and assembly.</title>
        <authorList>
            <person name="Kang M."/>
        </authorList>
    </citation>
    <scope>NUCLEOTIDE SEQUENCE [LARGE SCALE GENOMIC DNA]</scope>
    <source>
        <strain evidence="1 2">ITR2</strain>
    </source>
</reference>
<evidence type="ECO:0000313" key="1">
    <source>
        <dbReference type="EMBL" id="MBL0385234.1"/>
    </source>
</evidence>
<sequence>MPKPINFYKNTDLPDDLYDSYLERVEKALVQEHSLSAGDAKNLLKDSWVEKSLKKSTVYITHYRPEHWANELYQDFLLMNH</sequence>
<organism evidence="1 2">
    <name type="scientific">Tumebacillus amylolyticus</name>
    <dbReference type="NCBI Taxonomy" id="2801339"/>
    <lineage>
        <taxon>Bacteria</taxon>
        <taxon>Bacillati</taxon>
        <taxon>Bacillota</taxon>
        <taxon>Bacilli</taxon>
        <taxon>Bacillales</taxon>
        <taxon>Alicyclobacillaceae</taxon>
        <taxon>Tumebacillus</taxon>
    </lineage>
</organism>
<keyword evidence="2" id="KW-1185">Reference proteome</keyword>